<comment type="subcellular location">
    <subcellularLocation>
        <location evidence="2">Chromosome</location>
        <location evidence="2">Telomere</location>
    </subcellularLocation>
    <subcellularLocation>
        <location evidence="1">Nucleus</location>
    </subcellularLocation>
</comment>
<feature type="domain" description="SAP" evidence="16">
    <location>
        <begin position="773"/>
        <end position="807"/>
    </location>
</feature>
<dbReference type="Gene3D" id="2.40.290.10">
    <property type="match status" value="1"/>
</dbReference>
<evidence type="ECO:0000256" key="1">
    <source>
        <dbReference type="ARBA" id="ARBA00004123"/>
    </source>
</evidence>
<feature type="compositionally biased region" description="Acidic residues" evidence="15">
    <location>
        <begin position="269"/>
        <end position="287"/>
    </location>
</feature>
<accession>A0A8X7MN88</accession>
<comment type="caution">
    <text evidence="17">The sequence shown here is derived from an EMBL/GenBank/DDBJ whole genome shotgun (WGS) entry which is preliminary data.</text>
</comment>
<evidence type="ECO:0000313" key="18">
    <source>
        <dbReference type="Proteomes" id="UP000077684"/>
    </source>
</evidence>
<dbReference type="Proteomes" id="UP000077684">
    <property type="component" value="Unassembled WGS sequence"/>
</dbReference>
<dbReference type="GO" id="GO:0003678">
    <property type="term" value="F:DNA helicase activity"/>
    <property type="evidence" value="ECO:0007669"/>
    <property type="project" value="UniProtKB-EC"/>
</dbReference>
<dbReference type="AlphaFoldDB" id="A0A8X7MN88"/>
<dbReference type="SUPFAM" id="SSF100939">
    <property type="entry name" value="SPOC domain-like"/>
    <property type="match status" value="1"/>
</dbReference>
<keyword evidence="14" id="KW-0539">Nucleus</keyword>
<dbReference type="GO" id="GO:0003690">
    <property type="term" value="F:double-stranded DNA binding"/>
    <property type="evidence" value="ECO:0007669"/>
    <property type="project" value="TreeGrafter"/>
</dbReference>
<keyword evidence="18" id="KW-1185">Reference proteome</keyword>
<evidence type="ECO:0000256" key="12">
    <source>
        <dbReference type="ARBA" id="ARBA00023172"/>
    </source>
</evidence>
<dbReference type="PANTHER" id="PTHR12604">
    <property type="entry name" value="KU AUTOANTIGEN DNA HELICASE"/>
    <property type="match status" value="1"/>
</dbReference>
<dbReference type="Gene3D" id="3.40.50.410">
    <property type="entry name" value="von Willebrand factor, type A domain"/>
    <property type="match status" value="1"/>
</dbReference>
<dbReference type="InterPro" id="IPR036361">
    <property type="entry name" value="SAP_dom_sf"/>
</dbReference>
<dbReference type="InterPro" id="IPR016194">
    <property type="entry name" value="SPOC-like_C_dom_sf"/>
</dbReference>
<dbReference type="GO" id="GO:0016787">
    <property type="term" value="F:hydrolase activity"/>
    <property type="evidence" value="ECO:0007669"/>
    <property type="project" value="UniProtKB-KW"/>
</dbReference>
<evidence type="ECO:0000256" key="11">
    <source>
        <dbReference type="ARBA" id="ARBA00023125"/>
    </source>
</evidence>
<dbReference type="SMART" id="SM00513">
    <property type="entry name" value="SAP"/>
    <property type="match status" value="1"/>
</dbReference>
<keyword evidence="4" id="KW-0158">Chromosome</keyword>
<evidence type="ECO:0000313" key="17">
    <source>
        <dbReference type="EMBL" id="KAE8241819.1"/>
    </source>
</evidence>
<reference evidence="17" key="1">
    <citation type="submission" date="2016-04" db="EMBL/GenBank/DDBJ databases">
        <authorList>
            <person name="Nguyen H.D."/>
            <person name="Samba Siva P."/>
            <person name="Cullis J."/>
            <person name="Levesque C.A."/>
            <person name="Hambleton S."/>
        </authorList>
    </citation>
    <scope>NUCLEOTIDE SEQUENCE</scope>
    <source>
        <strain evidence="17">DAOMC 236426</strain>
    </source>
</reference>
<dbReference type="Gene3D" id="1.10.1600.10">
    <property type="match status" value="1"/>
</dbReference>
<evidence type="ECO:0000256" key="14">
    <source>
        <dbReference type="ARBA" id="ARBA00023242"/>
    </source>
</evidence>
<gene>
    <name evidence="17" type="ORF">A4X06_0g7390</name>
</gene>
<evidence type="ECO:0000256" key="8">
    <source>
        <dbReference type="ARBA" id="ARBA00022806"/>
    </source>
</evidence>
<keyword evidence="6" id="KW-0227">DNA damage</keyword>
<feature type="region of interest" description="Disordered" evidence="15">
    <location>
        <begin position="263"/>
        <end position="326"/>
    </location>
</feature>
<dbReference type="SUPFAM" id="SSF68906">
    <property type="entry name" value="SAP domain"/>
    <property type="match status" value="1"/>
</dbReference>
<evidence type="ECO:0000256" key="2">
    <source>
        <dbReference type="ARBA" id="ARBA00004574"/>
    </source>
</evidence>
<feature type="region of interest" description="Disordered" evidence="15">
    <location>
        <begin position="1"/>
        <end position="27"/>
    </location>
</feature>
<dbReference type="Gene3D" id="1.10.720.30">
    <property type="entry name" value="SAP domain"/>
    <property type="match status" value="1"/>
</dbReference>
<keyword evidence="5" id="KW-0547">Nucleotide-binding</keyword>
<protein>
    <recommendedName>
        <fullName evidence="3">DNA helicase</fullName>
        <ecNumber evidence="3">3.6.4.12</ecNumber>
    </recommendedName>
</protein>
<feature type="compositionally biased region" description="Basic and acidic residues" evidence="15">
    <location>
        <begin position="308"/>
        <end position="326"/>
    </location>
</feature>
<sequence length="812" mass="89292">MSRNWRNPKADDGEAGSDGEGEGGGASKTELMDWEQIAHSSTKDIVLFCIDAGPHMHKINPDTNVSFLHSALLAACKFQETKLIVSPNDQVGILLFGTQYTEMQGFINKGPVYSHCTVLQKIAQVDVEPLVDIFDLLADDERGTQHLDRISLTAPYEKGKLFRIEHALGNAVHYMIAQGKTGYKRIFFMTNNDDPAVLKNDDTAKPIRSSSERTDATRKCLKFVNEAGLRNIELEPLFISSSEHTFEVDKFYGNVFAAYDDPLSSDPEVSSDSDDSETEDDEDEYDLLADLLPNERQPSSALKTKAQRRAERIARQSKREQREARNRSLYDCAVKMEEISQTLEERQMPKRVVFNTVMEIGEGIQLGVKGYSMFAKATRGTPVRMVEEASGYREVAAKVVPVCEDTGQILQPKKDIDTAFSFGAGAAAAGYNEAMLADQERQAGAGAGAGPSTAREAEANGDLGGLPDLGSIPGSAGRGLAKFTKEEMREMREMGLPHGIRILGFKPQSKLEFWMNTKHSVFLYPTDETYAGSKRFFASLLQSMAKKKVFGLAVCLPRAGSTPSFAAIWPREEEVSAEGVQLTAPGMFMIPLPYADDIRDNPVEMSLTPKREEVEAAAAIVKKYSYSRPFYPDTYNNPALALHYATLRAAAFDRERPMTSKIAQARQAAAAASAAGEQDGMEIDGGGGAAAVPSSSMGTLGTMLSSVRKAEVVKDDTLPEYENIDATEEEVHLIRNFNELIPKAGYGSVRGAPPKFKKRDEATLKSKWASQTLSTYKVDELKAALLFYKLALTGRKAELVERLDTFLTLRWG</sequence>
<keyword evidence="8" id="KW-0347">Helicase</keyword>
<feature type="region of interest" description="Disordered" evidence="15">
    <location>
        <begin position="442"/>
        <end position="468"/>
    </location>
</feature>
<dbReference type="Pfam" id="PF02735">
    <property type="entry name" value="Ku"/>
    <property type="match status" value="1"/>
</dbReference>
<dbReference type="InterPro" id="IPR006164">
    <property type="entry name" value="DNA_bd_Ku70/Ku80"/>
</dbReference>
<dbReference type="EC" id="3.6.4.12" evidence="3"/>
<keyword evidence="7" id="KW-0378">Hydrolase</keyword>
<evidence type="ECO:0000256" key="3">
    <source>
        <dbReference type="ARBA" id="ARBA00012551"/>
    </source>
</evidence>
<dbReference type="InterPro" id="IPR036465">
    <property type="entry name" value="vWFA_dom_sf"/>
</dbReference>
<dbReference type="InterPro" id="IPR005161">
    <property type="entry name" value="Ku_N"/>
</dbReference>
<dbReference type="GO" id="GO:0000723">
    <property type="term" value="P:telomere maintenance"/>
    <property type="evidence" value="ECO:0007669"/>
    <property type="project" value="TreeGrafter"/>
</dbReference>
<dbReference type="GO" id="GO:0005524">
    <property type="term" value="F:ATP binding"/>
    <property type="evidence" value="ECO:0007669"/>
    <property type="project" value="UniProtKB-KW"/>
</dbReference>
<dbReference type="PROSITE" id="PS50800">
    <property type="entry name" value="SAP"/>
    <property type="match status" value="1"/>
</dbReference>
<dbReference type="EMBL" id="LWDE02001277">
    <property type="protein sequence ID" value="KAE8241819.1"/>
    <property type="molecule type" value="Genomic_DNA"/>
</dbReference>
<evidence type="ECO:0000256" key="15">
    <source>
        <dbReference type="SAM" id="MobiDB-lite"/>
    </source>
</evidence>
<keyword evidence="13" id="KW-0234">DNA repair</keyword>
<dbReference type="CDD" id="cd00788">
    <property type="entry name" value="KU70"/>
    <property type="match status" value="1"/>
</dbReference>
<keyword evidence="12" id="KW-0233">DNA recombination</keyword>
<dbReference type="GO" id="GO:0000781">
    <property type="term" value="C:chromosome, telomeric region"/>
    <property type="evidence" value="ECO:0007669"/>
    <property type="project" value="UniProtKB-SubCell"/>
</dbReference>
<evidence type="ECO:0000256" key="7">
    <source>
        <dbReference type="ARBA" id="ARBA00022801"/>
    </source>
</evidence>
<name>A0A8X7MN88_9BASI</name>
<evidence type="ECO:0000256" key="13">
    <source>
        <dbReference type="ARBA" id="ARBA00023204"/>
    </source>
</evidence>
<dbReference type="Pfam" id="PF02037">
    <property type="entry name" value="SAP"/>
    <property type="match status" value="1"/>
</dbReference>
<dbReference type="GO" id="GO:0042162">
    <property type="term" value="F:telomeric DNA binding"/>
    <property type="evidence" value="ECO:0007669"/>
    <property type="project" value="TreeGrafter"/>
</dbReference>
<evidence type="ECO:0000256" key="10">
    <source>
        <dbReference type="ARBA" id="ARBA00022895"/>
    </source>
</evidence>
<dbReference type="InterPro" id="IPR003034">
    <property type="entry name" value="SAP_dom"/>
</dbReference>
<proteinExistence type="predicted"/>
<keyword evidence="9" id="KW-0067">ATP-binding</keyword>
<evidence type="ECO:0000259" key="16">
    <source>
        <dbReference type="PROSITE" id="PS50800"/>
    </source>
</evidence>
<keyword evidence="10" id="KW-0779">Telomere</keyword>
<dbReference type="GO" id="GO:0006303">
    <property type="term" value="P:double-strand break repair via nonhomologous end joining"/>
    <property type="evidence" value="ECO:0007669"/>
    <property type="project" value="InterPro"/>
</dbReference>
<evidence type="ECO:0000256" key="4">
    <source>
        <dbReference type="ARBA" id="ARBA00022454"/>
    </source>
</evidence>
<dbReference type="Pfam" id="PF03731">
    <property type="entry name" value="Ku_N"/>
    <property type="match status" value="1"/>
</dbReference>
<dbReference type="SUPFAM" id="SSF53300">
    <property type="entry name" value="vWA-like"/>
    <property type="match status" value="1"/>
</dbReference>
<evidence type="ECO:0000256" key="9">
    <source>
        <dbReference type="ARBA" id="ARBA00022840"/>
    </source>
</evidence>
<keyword evidence="11" id="KW-0238">DNA-binding</keyword>
<dbReference type="InterPro" id="IPR047087">
    <property type="entry name" value="KU70_core_dom"/>
</dbReference>
<dbReference type="PANTHER" id="PTHR12604:SF2">
    <property type="entry name" value="X-RAY REPAIR CROSS-COMPLEMENTING PROTEIN 6"/>
    <property type="match status" value="1"/>
</dbReference>
<organism evidence="17 18">
    <name type="scientific">Tilletia controversa</name>
    <name type="common">dwarf bunt fungus</name>
    <dbReference type="NCBI Taxonomy" id="13291"/>
    <lineage>
        <taxon>Eukaryota</taxon>
        <taxon>Fungi</taxon>
        <taxon>Dikarya</taxon>
        <taxon>Basidiomycota</taxon>
        <taxon>Ustilaginomycotina</taxon>
        <taxon>Exobasidiomycetes</taxon>
        <taxon>Tilletiales</taxon>
        <taxon>Tilletiaceae</taxon>
        <taxon>Tilletia</taxon>
    </lineage>
</organism>
<evidence type="ECO:0000256" key="5">
    <source>
        <dbReference type="ARBA" id="ARBA00022741"/>
    </source>
</evidence>
<dbReference type="SMART" id="SM00559">
    <property type="entry name" value="Ku78"/>
    <property type="match status" value="1"/>
</dbReference>
<evidence type="ECO:0000256" key="6">
    <source>
        <dbReference type="ARBA" id="ARBA00022763"/>
    </source>
</evidence>
<reference evidence="17" key="2">
    <citation type="journal article" date="2019" name="IMA Fungus">
        <title>Genome sequencing and comparison of five Tilletia species to identify candidate genes for the detection of regulated species infecting wheat.</title>
        <authorList>
            <person name="Nguyen H.D.T."/>
            <person name="Sultana T."/>
            <person name="Kesanakurti P."/>
            <person name="Hambleton S."/>
        </authorList>
    </citation>
    <scope>NUCLEOTIDE SEQUENCE</scope>
    <source>
        <strain evidence="17">DAOMC 236426</strain>
    </source>
</reference>
<dbReference type="GO" id="GO:0006310">
    <property type="term" value="P:DNA recombination"/>
    <property type="evidence" value="ECO:0007669"/>
    <property type="project" value="UniProtKB-KW"/>
</dbReference>
<dbReference type="GO" id="GO:0043564">
    <property type="term" value="C:Ku70:Ku80 complex"/>
    <property type="evidence" value="ECO:0007669"/>
    <property type="project" value="TreeGrafter"/>
</dbReference>